<keyword evidence="3" id="KW-0815">Transposition</keyword>
<dbReference type="PATRIC" id="fig|1348334.3.peg.4699"/>
<proteinExistence type="inferred from homology"/>
<feature type="compositionally biased region" description="Polar residues" evidence="8">
    <location>
        <begin position="399"/>
        <end position="409"/>
    </location>
</feature>
<evidence type="ECO:0000256" key="6">
    <source>
        <dbReference type="ARBA" id="ARBA00023125"/>
    </source>
</evidence>
<keyword evidence="4" id="KW-0479">Metal-binding</keyword>
<feature type="compositionally biased region" description="Basic residues" evidence="8">
    <location>
        <begin position="201"/>
        <end position="229"/>
    </location>
</feature>
<dbReference type="AlphaFoldDB" id="U7QBG2"/>
<dbReference type="InterPro" id="IPR001959">
    <property type="entry name" value="Transposase"/>
</dbReference>
<dbReference type="PANTHER" id="PTHR30405">
    <property type="entry name" value="TRANSPOSASE"/>
    <property type="match status" value="1"/>
</dbReference>
<accession>U7QBG2</accession>
<comment type="similarity">
    <text evidence="2">In the N-terminal section; belongs to the transposase 2 family.</text>
</comment>
<dbReference type="GO" id="GO:0006310">
    <property type="term" value="P:DNA recombination"/>
    <property type="evidence" value="ECO:0007669"/>
    <property type="project" value="UniProtKB-KW"/>
</dbReference>
<evidence type="ECO:0000259" key="9">
    <source>
        <dbReference type="Pfam" id="PF01385"/>
    </source>
</evidence>
<evidence type="ECO:0000313" key="12">
    <source>
        <dbReference type="EMBL" id="ERT05163.1"/>
    </source>
</evidence>
<feature type="region of interest" description="Disordered" evidence="8">
    <location>
        <begin position="196"/>
        <end position="229"/>
    </location>
</feature>
<dbReference type="InterPro" id="IPR010095">
    <property type="entry name" value="Cas12f1-like_TNB"/>
</dbReference>
<feature type="domain" description="Cas12f1-like TNB" evidence="10">
    <location>
        <begin position="287"/>
        <end position="354"/>
    </location>
</feature>
<keyword evidence="6" id="KW-0238">DNA-binding</keyword>
<dbReference type="EMBL" id="AUZM01000065">
    <property type="protein sequence ID" value="ERT05163.1"/>
    <property type="molecule type" value="Genomic_DNA"/>
</dbReference>
<dbReference type="NCBIfam" id="NF040570">
    <property type="entry name" value="guided_TnpB"/>
    <property type="match status" value="1"/>
</dbReference>
<name>U7QBG2_9CYAN</name>
<protein>
    <submittedName>
        <fullName evidence="12">Transposase, IS605 OrfB family</fullName>
    </submittedName>
</protein>
<dbReference type="InterPro" id="IPR021027">
    <property type="entry name" value="Transposase_put_HTH"/>
</dbReference>
<dbReference type="NCBIfam" id="TIGR01766">
    <property type="entry name" value="IS200/IS605 family accessory protein TnpB-like domain"/>
    <property type="match status" value="1"/>
</dbReference>
<evidence type="ECO:0000256" key="8">
    <source>
        <dbReference type="SAM" id="MobiDB-lite"/>
    </source>
</evidence>
<dbReference type="Proteomes" id="UP000017127">
    <property type="component" value="Unassembled WGS sequence"/>
</dbReference>
<sequence>MRNVAKVRLYPTDEQKQALAKAFGSVRWVWNYCLALNNQAYKETGQGISGMQLKKQLPILKKKEETAWLKETYSQCLQQSVLNLSRAFVNFFEGRAKFPRFKSRHEKQSIQYPQNVKIVDSHLSFPVLGKIKANIHRKFDGNIKTVTITKTRTEKYYASILFENEEAEPQTSDEGKAIGLDLGLTHFLITSEGSKYENPRHFKKHERNLKRKQQKLSRKQKGSNSRNKARKLVARAHEKIFFARQDFLHKLSRKIVNENQVIIAENLNVKGMVRNHNLAKAISDCGWGKFLNFVNYKAKRDGKTYLEIDRFFPSSKTCNVCLNVVESLPLDVRRWECNHCHTQHDRDINAALNIRDEGLRVIAADPDRQFLAPGTGVTASGGSVRPTKGRKSSVRQLPINDQSNDASTKVDQKAGSLR</sequence>
<comment type="caution">
    <text evidence="12">The sequence shown here is derived from an EMBL/GenBank/DDBJ whole genome shotgun (WGS) entry which is preliminary data.</text>
</comment>
<keyword evidence="7" id="KW-0233">DNA recombination</keyword>
<feature type="region of interest" description="Disordered" evidence="8">
    <location>
        <begin position="373"/>
        <end position="418"/>
    </location>
</feature>
<dbReference type="PANTHER" id="PTHR30405:SF25">
    <property type="entry name" value="RNA-GUIDED DNA ENDONUCLEASE INSQ-RELATED"/>
    <property type="match status" value="1"/>
</dbReference>
<dbReference type="InterPro" id="IPR051399">
    <property type="entry name" value="RNA-guided_DNA_endo/Transpos"/>
</dbReference>
<feature type="domain" description="Transposase putative helix-turn-helix" evidence="11">
    <location>
        <begin position="2"/>
        <end position="45"/>
    </location>
</feature>
<keyword evidence="5" id="KW-0862">Zinc</keyword>
<evidence type="ECO:0000256" key="4">
    <source>
        <dbReference type="ARBA" id="ARBA00022723"/>
    </source>
</evidence>
<dbReference type="GO" id="GO:0046872">
    <property type="term" value="F:metal ion binding"/>
    <property type="evidence" value="ECO:0007669"/>
    <property type="project" value="UniProtKB-KW"/>
</dbReference>
<evidence type="ECO:0000256" key="5">
    <source>
        <dbReference type="ARBA" id="ARBA00022833"/>
    </source>
</evidence>
<evidence type="ECO:0000259" key="10">
    <source>
        <dbReference type="Pfam" id="PF07282"/>
    </source>
</evidence>
<evidence type="ECO:0000256" key="2">
    <source>
        <dbReference type="ARBA" id="ARBA00011044"/>
    </source>
</evidence>
<gene>
    <name evidence="12" type="ORF">M595_4873</name>
</gene>
<dbReference type="GO" id="GO:0032196">
    <property type="term" value="P:transposition"/>
    <property type="evidence" value="ECO:0007669"/>
    <property type="project" value="UniProtKB-KW"/>
</dbReference>
<evidence type="ECO:0000313" key="13">
    <source>
        <dbReference type="Proteomes" id="UP000017127"/>
    </source>
</evidence>
<reference evidence="12 13" key="1">
    <citation type="journal article" date="2013" name="Front. Microbiol.">
        <title>Comparative genomic analyses of the cyanobacterium, Lyngbya aestuarii BL J, a powerful hydrogen producer.</title>
        <authorList>
            <person name="Kothari A."/>
            <person name="Vaughn M."/>
            <person name="Garcia-Pichel F."/>
        </authorList>
    </citation>
    <scope>NUCLEOTIDE SEQUENCE [LARGE SCALE GENOMIC DNA]</scope>
    <source>
        <strain evidence="12 13">BL J</strain>
    </source>
</reference>
<dbReference type="Pfam" id="PF01385">
    <property type="entry name" value="OrfB_IS605"/>
    <property type="match status" value="1"/>
</dbReference>
<comment type="similarity">
    <text evidence="1">In the C-terminal section; belongs to the transposase 35 family.</text>
</comment>
<organism evidence="12 13">
    <name type="scientific">Lyngbya aestuarii BL J</name>
    <dbReference type="NCBI Taxonomy" id="1348334"/>
    <lineage>
        <taxon>Bacteria</taxon>
        <taxon>Bacillati</taxon>
        <taxon>Cyanobacteriota</taxon>
        <taxon>Cyanophyceae</taxon>
        <taxon>Oscillatoriophycideae</taxon>
        <taxon>Oscillatoriales</taxon>
        <taxon>Microcoleaceae</taxon>
        <taxon>Lyngbya</taxon>
    </lineage>
</organism>
<evidence type="ECO:0000256" key="3">
    <source>
        <dbReference type="ARBA" id="ARBA00022578"/>
    </source>
</evidence>
<evidence type="ECO:0000256" key="7">
    <source>
        <dbReference type="ARBA" id="ARBA00023172"/>
    </source>
</evidence>
<dbReference type="OrthoDB" id="443538at2"/>
<feature type="domain" description="Probable transposase IS891/IS1136/IS1341" evidence="9">
    <location>
        <begin position="166"/>
        <end position="275"/>
    </location>
</feature>
<keyword evidence="13" id="KW-1185">Reference proteome</keyword>
<evidence type="ECO:0000256" key="1">
    <source>
        <dbReference type="ARBA" id="ARBA00008761"/>
    </source>
</evidence>
<dbReference type="Pfam" id="PF07282">
    <property type="entry name" value="Cas12f1-like_TNB"/>
    <property type="match status" value="1"/>
</dbReference>
<dbReference type="Pfam" id="PF12323">
    <property type="entry name" value="HTH_OrfB_IS605"/>
    <property type="match status" value="1"/>
</dbReference>
<evidence type="ECO:0000259" key="11">
    <source>
        <dbReference type="Pfam" id="PF12323"/>
    </source>
</evidence>
<dbReference type="GO" id="GO:0003677">
    <property type="term" value="F:DNA binding"/>
    <property type="evidence" value="ECO:0007669"/>
    <property type="project" value="UniProtKB-KW"/>
</dbReference>
<dbReference type="RefSeq" id="WP_023068564.1">
    <property type="nucleotide sequence ID" value="NZ_AUZM01000065.1"/>
</dbReference>